<dbReference type="InterPro" id="IPR002023">
    <property type="entry name" value="NuoE-like"/>
</dbReference>
<dbReference type="FunFam" id="1.10.10.1590:FF:000001">
    <property type="entry name" value="NADH-quinone oxidoreductase subunit E"/>
    <property type="match status" value="1"/>
</dbReference>
<dbReference type="GO" id="GO:1902494">
    <property type="term" value="C:catalytic complex"/>
    <property type="evidence" value="ECO:0007669"/>
    <property type="project" value="UniProtKB-ARBA"/>
</dbReference>
<evidence type="ECO:0000256" key="5">
    <source>
        <dbReference type="ARBA" id="ARBA00023004"/>
    </source>
</evidence>
<keyword evidence="4" id="KW-1278">Translocase</keyword>
<gene>
    <name evidence="12" type="ORF">DDZ18_06120</name>
</gene>
<dbReference type="GO" id="GO:0031090">
    <property type="term" value="C:organelle membrane"/>
    <property type="evidence" value="ECO:0007669"/>
    <property type="project" value="UniProtKB-ARBA"/>
</dbReference>
<comment type="caution">
    <text evidence="12">The sequence shown here is derived from an EMBL/GenBank/DDBJ whole genome shotgun (WGS) entry which is preliminary data.</text>
</comment>
<evidence type="ECO:0000256" key="4">
    <source>
        <dbReference type="ARBA" id="ARBA00022967"/>
    </source>
</evidence>
<comment type="catalytic activity">
    <reaction evidence="9">
        <text>a quinone + NADH + 5 H(+)(in) = a quinol + NAD(+) + 4 H(+)(out)</text>
        <dbReference type="Rhea" id="RHEA:57888"/>
        <dbReference type="ChEBI" id="CHEBI:15378"/>
        <dbReference type="ChEBI" id="CHEBI:24646"/>
        <dbReference type="ChEBI" id="CHEBI:57540"/>
        <dbReference type="ChEBI" id="CHEBI:57945"/>
        <dbReference type="ChEBI" id="CHEBI:132124"/>
    </reaction>
</comment>
<evidence type="ECO:0000256" key="6">
    <source>
        <dbReference type="ARBA" id="ARBA00023014"/>
    </source>
</evidence>
<evidence type="ECO:0000256" key="7">
    <source>
        <dbReference type="ARBA" id="ARBA00023027"/>
    </source>
</evidence>
<dbReference type="FunFam" id="3.40.30.10:FF:000022">
    <property type="entry name" value="NADH dehydrogenase flavoprotein 2, mitochondrial"/>
    <property type="match status" value="1"/>
</dbReference>
<dbReference type="GO" id="GO:0031967">
    <property type="term" value="C:organelle envelope"/>
    <property type="evidence" value="ECO:0007669"/>
    <property type="project" value="UniProtKB-ARBA"/>
</dbReference>
<sequence>MSVRRLAEEQPESFAFSKKNEEKVAFWLNKYPEDRADSAVIPLLWIAQKQEGWVTEPAIRAIADRLGMPYIRVYEVATFYTMFNLEPVGEHLIQVCGTTPCWLRGSDDLKAVCETRIGKKGRGNVTADGKFSWEEVECLGACANAPMVQISNAEGDWYYEDLTGEALEKILDDLAAGKSVEAGPITARRASEPTEAKVETLVADELYDGSPAEPLSELPNAEVAVKPKPKAKAGAAKKPAAKKSGSAKKKDQD</sequence>
<keyword evidence="13" id="KW-1185">Reference proteome</keyword>
<evidence type="ECO:0000256" key="1">
    <source>
        <dbReference type="ARBA" id="ARBA00010643"/>
    </source>
</evidence>
<dbReference type="SUPFAM" id="SSF52833">
    <property type="entry name" value="Thioredoxin-like"/>
    <property type="match status" value="1"/>
</dbReference>
<evidence type="ECO:0000256" key="9">
    <source>
        <dbReference type="ARBA" id="ARBA00047712"/>
    </source>
</evidence>
<dbReference type="InterPro" id="IPR041921">
    <property type="entry name" value="NuoE_N"/>
</dbReference>
<dbReference type="Pfam" id="PF01257">
    <property type="entry name" value="2Fe-2S_thioredx"/>
    <property type="match status" value="1"/>
</dbReference>
<name>A0A2U2BTC6_9PROT</name>
<keyword evidence="7" id="KW-0520">NAD</keyword>
<dbReference type="InterPro" id="IPR036249">
    <property type="entry name" value="Thioredoxin-like_sf"/>
</dbReference>
<accession>A0A2U2BTC6</accession>
<comment type="similarity">
    <text evidence="1">Belongs to the complex I 24 kDa subunit family.</text>
</comment>
<dbReference type="NCBIfam" id="TIGR01958">
    <property type="entry name" value="nuoE_fam"/>
    <property type="match status" value="1"/>
</dbReference>
<evidence type="ECO:0000313" key="13">
    <source>
        <dbReference type="Proteomes" id="UP000245168"/>
    </source>
</evidence>
<dbReference type="GO" id="GO:0098796">
    <property type="term" value="C:membrane protein complex"/>
    <property type="evidence" value="ECO:0007669"/>
    <property type="project" value="UniProtKB-ARBA"/>
</dbReference>
<dbReference type="GO" id="GO:0008324">
    <property type="term" value="F:monoatomic cation transmembrane transporter activity"/>
    <property type="evidence" value="ECO:0007669"/>
    <property type="project" value="UniProtKB-ARBA"/>
</dbReference>
<dbReference type="Gene3D" id="1.10.10.1590">
    <property type="entry name" value="NADH-quinone oxidoreductase subunit E"/>
    <property type="match status" value="1"/>
</dbReference>
<dbReference type="PIRSF" id="PIRSF000216">
    <property type="entry name" value="NADH_DH_24kDa"/>
    <property type="match status" value="1"/>
</dbReference>
<evidence type="ECO:0000256" key="11">
    <source>
        <dbReference type="SAM" id="MobiDB-lite"/>
    </source>
</evidence>
<protein>
    <submittedName>
        <fullName evidence="12">NADH-quinone oxidoreductase subunit NuoE</fullName>
    </submittedName>
</protein>
<dbReference type="PROSITE" id="PS01099">
    <property type="entry name" value="COMPLEX1_24K"/>
    <property type="match status" value="1"/>
</dbReference>
<keyword evidence="5 10" id="KW-0408">Iron</keyword>
<comment type="cofactor">
    <cofactor evidence="8">
        <name>[2Fe-2S] cluster</name>
        <dbReference type="ChEBI" id="CHEBI:190135"/>
    </cofactor>
</comment>
<evidence type="ECO:0000313" key="12">
    <source>
        <dbReference type="EMBL" id="PWE17264.1"/>
    </source>
</evidence>
<evidence type="ECO:0000256" key="8">
    <source>
        <dbReference type="ARBA" id="ARBA00034078"/>
    </source>
</evidence>
<keyword evidence="6 10" id="KW-0411">Iron-sulfur</keyword>
<feature type="binding site" evidence="10">
    <location>
        <position position="96"/>
    </location>
    <ligand>
        <name>[2Fe-2S] cluster</name>
        <dbReference type="ChEBI" id="CHEBI:190135"/>
    </ligand>
</feature>
<feature type="binding site" evidence="10">
    <location>
        <position position="138"/>
    </location>
    <ligand>
        <name>[2Fe-2S] cluster</name>
        <dbReference type="ChEBI" id="CHEBI:190135"/>
    </ligand>
</feature>
<dbReference type="GO" id="GO:0046872">
    <property type="term" value="F:metal ion binding"/>
    <property type="evidence" value="ECO:0007669"/>
    <property type="project" value="UniProtKB-KW"/>
</dbReference>
<feature type="binding site" evidence="10">
    <location>
        <position position="101"/>
    </location>
    <ligand>
        <name>[2Fe-2S] cluster</name>
        <dbReference type="ChEBI" id="CHEBI:190135"/>
    </ligand>
</feature>
<evidence type="ECO:0000256" key="3">
    <source>
        <dbReference type="ARBA" id="ARBA00022723"/>
    </source>
</evidence>
<dbReference type="NCBIfam" id="NF005724">
    <property type="entry name" value="PRK07539.1-4"/>
    <property type="match status" value="1"/>
</dbReference>
<feature type="region of interest" description="Disordered" evidence="11">
    <location>
        <begin position="208"/>
        <end position="253"/>
    </location>
</feature>
<comment type="cofactor">
    <cofactor evidence="10">
        <name>[2Fe-2S] cluster</name>
        <dbReference type="ChEBI" id="CHEBI:190135"/>
    </cofactor>
    <text evidence="10">Binds 1 [2Fe-2S] cluster.</text>
</comment>
<reference evidence="13" key="1">
    <citation type="submission" date="2018-05" db="EMBL/GenBank/DDBJ databases">
        <authorList>
            <person name="Liu B.-T."/>
        </authorList>
    </citation>
    <scope>NUCLEOTIDE SEQUENCE [LARGE SCALE GENOMIC DNA]</scope>
    <source>
        <strain evidence="13">WD6-1</strain>
    </source>
</reference>
<dbReference type="PANTHER" id="PTHR10371:SF3">
    <property type="entry name" value="NADH DEHYDROGENASE [UBIQUINONE] FLAVOPROTEIN 2, MITOCHONDRIAL"/>
    <property type="match status" value="1"/>
</dbReference>
<dbReference type="GO" id="GO:0022890">
    <property type="term" value="F:inorganic cation transmembrane transporter activity"/>
    <property type="evidence" value="ECO:0007669"/>
    <property type="project" value="UniProtKB-ARBA"/>
</dbReference>
<dbReference type="GO" id="GO:0098662">
    <property type="term" value="P:inorganic cation transmembrane transport"/>
    <property type="evidence" value="ECO:0007669"/>
    <property type="project" value="UniProtKB-ARBA"/>
</dbReference>
<dbReference type="GO" id="GO:0003954">
    <property type="term" value="F:NADH dehydrogenase activity"/>
    <property type="evidence" value="ECO:0007669"/>
    <property type="project" value="TreeGrafter"/>
</dbReference>
<dbReference type="AlphaFoldDB" id="A0A2U2BTC6"/>
<dbReference type="Gene3D" id="3.40.30.10">
    <property type="entry name" value="Glutaredoxin"/>
    <property type="match status" value="1"/>
</dbReference>
<evidence type="ECO:0000256" key="10">
    <source>
        <dbReference type="PIRSR" id="PIRSR000216-1"/>
    </source>
</evidence>
<dbReference type="GO" id="GO:0051537">
    <property type="term" value="F:2 iron, 2 sulfur cluster binding"/>
    <property type="evidence" value="ECO:0007669"/>
    <property type="project" value="UniProtKB-KW"/>
</dbReference>
<dbReference type="EMBL" id="QEXV01000003">
    <property type="protein sequence ID" value="PWE17264.1"/>
    <property type="molecule type" value="Genomic_DNA"/>
</dbReference>
<dbReference type="InterPro" id="IPR042128">
    <property type="entry name" value="NuoE_dom"/>
</dbReference>
<evidence type="ECO:0000256" key="2">
    <source>
        <dbReference type="ARBA" id="ARBA00022714"/>
    </source>
</evidence>
<keyword evidence="2 10" id="KW-0001">2Fe-2S</keyword>
<proteinExistence type="inferred from homology"/>
<dbReference type="OrthoDB" id="9807941at2"/>
<feature type="binding site" evidence="10">
    <location>
        <position position="142"/>
    </location>
    <ligand>
        <name>[2Fe-2S] cluster</name>
        <dbReference type="ChEBI" id="CHEBI:190135"/>
    </ligand>
</feature>
<dbReference type="CDD" id="cd03064">
    <property type="entry name" value="TRX_Fd_NuoE"/>
    <property type="match status" value="1"/>
</dbReference>
<dbReference type="RefSeq" id="WP_109252495.1">
    <property type="nucleotide sequence ID" value="NZ_QEXV01000003.1"/>
</dbReference>
<dbReference type="GO" id="GO:0022804">
    <property type="term" value="F:active transmembrane transporter activity"/>
    <property type="evidence" value="ECO:0007669"/>
    <property type="project" value="UniProtKB-ARBA"/>
</dbReference>
<dbReference type="Proteomes" id="UP000245168">
    <property type="component" value="Unassembled WGS sequence"/>
</dbReference>
<dbReference type="PANTHER" id="PTHR10371">
    <property type="entry name" value="NADH DEHYDROGENASE UBIQUINONE FLAVOPROTEIN 2, MITOCHONDRIAL"/>
    <property type="match status" value="1"/>
</dbReference>
<keyword evidence="3 10" id="KW-0479">Metal-binding</keyword>
<organism evidence="12 13">
    <name type="scientific">Marinicauda salina</name>
    <dbReference type="NCBI Taxonomy" id="2135793"/>
    <lineage>
        <taxon>Bacteria</taxon>
        <taxon>Pseudomonadati</taxon>
        <taxon>Pseudomonadota</taxon>
        <taxon>Alphaproteobacteria</taxon>
        <taxon>Maricaulales</taxon>
        <taxon>Maricaulaceae</taxon>
        <taxon>Marinicauda</taxon>
    </lineage>
</organism>